<comment type="similarity">
    <text evidence="2 7">Belongs to the universal ribosomal protein uS14 family.</text>
</comment>
<comment type="function">
    <text evidence="1 7">Binds 16S rRNA, required for the assembly of 30S particles and may also be responsible for determining the conformation of the 16S rRNA at the A site.</text>
</comment>
<protein>
    <recommendedName>
        <fullName evidence="5 7">Small ribosomal subunit protein uS14</fullName>
    </recommendedName>
</protein>
<dbReference type="InterPro" id="IPR018271">
    <property type="entry name" value="Ribosomal_uS14_CS"/>
</dbReference>
<dbReference type="GO" id="GO:0005737">
    <property type="term" value="C:cytoplasm"/>
    <property type="evidence" value="ECO:0007669"/>
    <property type="project" value="UniProtKB-ARBA"/>
</dbReference>
<dbReference type="FunFam" id="1.10.287.1480:FF:000001">
    <property type="entry name" value="30S ribosomal protein S14"/>
    <property type="match status" value="1"/>
</dbReference>
<gene>
    <name evidence="7 8" type="primary">rpsN</name>
    <name evidence="8" type="ORF">sL5_01560</name>
</gene>
<keyword evidence="7" id="KW-0699">rRNA-binding</keyword>
<dbReference type="AlphaFoldDB" id="A0A8J3MNP2"/>
<organism evidence="8 9">
    <name type="scientific">Candidatus Mesenet longicola</name>
    <dbReference type="NCBI Taxonomy" id="1892558"/>
    <lineage>
        <taxon>Bacteria</taxon>
        <taxon>Pseudomonadati</taxon>
        <taxon>Pseudomonadota</taxon>
        <taxon>Alphaproteobacteria</taxon>
        <taxon>Rickettsiales</taxon>
        <taxon>Anaplasmataceae</taxon>
        <taxon>Candidatus Mesenet</taxon>
    </lineage>
</organism>
<dbReference type="HAMAP" id="MF_00537">
    <property type="entry name" value="Ribosomal_uS14_1"/>
    <property type="match status" value="1"/>
</dbReference>
<evidence type="ECO:0000256" key="3">
    <source>
        <dbReference type="ARBA" id="ARBA00022980"/>
    </source>
</evidence>
<dbReference type="SUPFAM" id="SSF57716">
    <property type="entry name" value="Glucocorticoid receptor-like (DNA-binding domain)"/>
    <property type="match status" value="1"/>
</dbReference>
<dbReference type="GO" id="GO:0015935">
    <property type="term" value="C:small ribosomal subunit"/>
    <property type="evidence" value="ECO:0007669"/>
    <property type="project" value="TreeGrafter"/>
</dbReference>
<comment type="caution">
    <text evidence="8">The sequence shown here is derived from an EMBL/GenBank/DDBJ whole genome shotgun (WGS) entry which is preliminary data.</text>
</comment>
<reference evidence="8 9" key="1">
    <citation type="journal article" date="2021" name="Microb. Ecol.">
        <title>Candidatus Mesenet longicola: Novel Endosymbionts of Brontispa longissima that Induce Cytoplasmic Incompatibility.</title>
        <authorList>
            <person name="Takano S."/>
            <person name="Gotoh Y."/>
            <person name="Hayashi T."/>
        </authorList>
    </citation>
    <scope>NUCLEOTIDE SEQUENCE [LARGE SCALE GENOMIC DNA]</scope>
    <source>
        <strain evidence="8">L5</strain>
    </source>
</reference>
<dbReference type="PANTHER" id="PTHR19836">
    <property type="entry name" value="30S RIBOSOMAL PROTEIN S14"/>
    <property type="match status" value="1"/>
</dbReference>
<dbReference type="InterPro" id="IPR001209">
    <property type="entry name" value="Ribosomal_uS14"/>
</dbReference>
<keyword evidence="3 7" id="KW-0689">Ribosomal protein</keyword>
<proteinExistence type="inferred from homology"/>
<dbReference type="Proteomes" id="UP000637906">
    <property type="component" value="Unassembled WGS sequence"/>
</dbReference>
<evidence type="ECO:0000256" key="2">
    <source>
        <dbReference type="ARBA" id="ARBA00009083"/>
    </source>
</evidence>
<evidence type="ECO:0000256" key="1">
    <source>
        <dbReference type="ARBA" id="ARBA00003686"/>
    </source>
</evidence>
<dbReference type="Pfam" id="PF00253">
    <property type="entry name" value="Ribosomal_S14"/>
    <property type="match status" value="1"/>
</dbReference>
<dbReference type="GO" id="GO:0019843">
    <property type="term" value="F:rRNA binding"/>
    <property type="evidence" value="ECO:0007669"/>
    <property type="project" value="UniProtKB-UniRule"/>
</dbReference>
<dbReference type="EMBL" id="BNGU01000004">
    <property type="protein sequence ID" value="GHM59163.1"/>
    <property type="molecule type" value="Genomic_DNA"/>
</dbReference>
<dbReference type="InterPro" id="IPR023036">
    <property type="entry name" value="Ribosomal_uS14_bac/plastid"/>
</dbReference>
<dbReference type="PROSITE" id="PS00527">
    <property type="entry name" value="RIBOSOMAL_S14"/>
    <property type="match status" value="1"/>
</dbReference>
<evidence type="ECO:0000256" key="7">
    <source>
        <dbReference type="HAMAP-Rule" id="MF_00537"/>
    </source>
</evidence>
<keyword evidence="9" id="KW-1185">Reference proteome</keyword>
<name>A0A8J3MNP2_9RICK</name>
<dbReference type="NCBIfam" id="NF006477">
    <property type="entry name" value="PRK08881.1"/>
    <property type="match status" value="1"/>
</dbReference>
<keyword evidence="4 7" id="KW-0687">Ribonucleoprotein</keyword>
<dbReference type="Gene3D" id="1.10.287.1480">
    <property type="match status" value="1"/>
</dbReference>
<sequence>MAKKSVIQRNLKRIQICDRYRSRRQELKGIISNKSIPVHQRFIAQLKLSKMPRDSSAVRIRNRCLLSGRGRGVYMEFGLSRIALRKLCPFGYIPGMLKSSW</sequence>
<evidence type="ECO:0000256" key="6">
    <source>
        <dbReference type="ARBA" id="ARBA00047110"/>
    </source>
</evidence>
<evidence type="ECO:0000256" key="5">
    <source>
        <dbReference type="ARBA" id="ARBA00035167"/>
    </source>
</evidence>
<dbReference type="GO" id="GO:0006412">
    <property type="term" value="P:translation"/>
    <property type="evidence" value="ECO:0007669"/>
    <property type="project" value="UniProtKB-UniRule"/>
</dbReference>
<evidence type="ECO:0000256" key="4">
    <source>
        <dbReference type="ARBA" id="ARBA00023274"/>
    </source>
</evidence>
<evidence type="ECO:0000313" key="9">
    <source>
        <dbReference type="Proteomes" id="UP000637906"/>
    </source>
</evidence>
<keyword evidence="7" id="KW-0694">RNA-binding</keyword>
<dbReference type="GO" id="GO:0003735">
    <property type="term" value="F:structural constituent of ribosome"/>
    <property type="evidence" value="ECO:0007669"/>
    <property type="project" value="InterPro"/>
</dbReference>
<comment type="subunit">
    <text evidence="6 7">Part of the 30S ribosomal subunit. Contacts proteins S3 and S10.</text>
</comment>
<dbReference type="PANTHER" id="PTHR19836:SF19">
    <property type="entry name" value="SMALL RIBOSOMAL SUBUNIT PROTEIN US14M"/>
    <property type="match status" value="1"/>
</dbReference>
<accession>A0A8J3MNP2</accession>
<evidence type="ECO:0000313" key="8">
    <source>
        <dbReference type="EMBL" id="GHM59163.1"/>
    </source>
</evidence>